<dbReference type="GO" id="GO:0016757">
    <property type="term" value="F:glycosyltransferase activity"/>
    <property type="evidence" value="ECO:0007669"/>
    <property type="project" value="UniProtKB-KW"/>
</dbReference>
<evidence type="ECO:0000259" key="1">
    <source>
        <dbReference type="Pfam" id="PF00534"/>
    </source>
</evidence>
<keyword evidence="4" id="KW-1185">Reference proteome</keyword>
<dbReference type="SUPFAM" id="SSF53756">
    <property type="entry name" value="UDP-Glycosyltransferase/glycogen phosphorylase"/>
    <property type="match status" value="1"/>
</dbReference>
<dbReference type="EC" id="2.4.-.-" evidence="3"/>
<dbReference type="EMBL" id="JAUOTP010000009">
    <property type="protein sequence ID" value="MDO6416167.1"/>
    <property type="molecule type" value="Genomic_DNA"/>
</dbReference>
<evidence type="ECO:0000259" key="2">
    <source>
        <dbReference type="Pfam" id="PF13439"/>
    </source>
</evidence>
<comment type="caution">
    <text evidence="3">The sequence shown here is derived from an EMBL/GenBank/DDBJ whole genome shotgun (WGS) entry which is preliminary data.</text>
</comment>
<keyword evidence="3" id="KW-0808">Transferase</keyword>
<dbReference type="InterPro" id="IPR001296">
    <property type="entry name" value="Glyco_trans_1"/>
</dbReference>
<dbReference type="Gene3D" id="3.40.50.2000">
    <property type="entry name" value="Glycogen Phosphorylase B"/>
    <property type="match status" value="1"/>
</dbReference>
<name>A0ABT8YCV1_9SPHN</name>
<sequence length="382" mass="43153">MNQLFPKPLPVAIAPSRRVGPPKRVAIIHYWLIGMRGGERVLERLLHLFPEADIFTHVYEPRAVSDLIRSRPIKTTFIQKLPGARRHYQKYLPLMPMALEQLDLRGYDLVISSESGPAKGIIAAPDAMHLCYCHSPMRYLWDQYHDYVASSGPVARWIMPWAFHRLRQWDVSCATRVDMFVANSTFVQSRIHRVWCRQSEVVHPPVQVDLYKPTRDVESRYLWVGQMTPYKRGDIAVEAFTRLGLPLLMVGKGEQAEQLQRRAGPNIEFVSHLPFDELRAAYARCRALVFTAEEDFGIVPVEAMASGRPVLAYGKGGALDTVVHGETGLHFDEQTADGLIEGVASMEAWLPGFNPEVPLAWARRFAPDKFDAGIRAALVAAM</sequence>
<gene>
    <name evidence="3" type="ORF">Q4F19_17405</name>
</gene>
<dbReference type="RefSeq" id="WP_303545282.1">
    <property type="nucleotide sequence ID" value="NZ_JAUOTP010000009.1"/>
</dbReference>
<dbReference type="Pfam" id="PF00534">
    <property type="entry name" value="Glycos_transf_1"/>
    <property type="match status" value="1"/>
</dbReference>
<organism evidence="3 4">
    <name type="scientific">Sphingomonas natans</name>
    <dbReference type="NCBI Taxonomy" id="3063330"/>
    <lineage>
        <taxon>Bacteria</taxon>
        <taxon>Pseudomonadati</taxon>
        <taxon>Pseudomonadota</taxon>
        <taxon>Alphaproteobacteria</taxon>
        <taxon>Sphingomonadales</taxon>
        <taxon>Sphingomonadaceae</taxon>
        <taxon>Sphingomonas</taxon>
    </lineage>
</organism>
<dbReference type="Proteomes" id="UP001169764">
    <property type="component" value="Unassembled WGS sequence"/>
</dbReference>
<accession>A0ABT8YCV1</accession>
<dbReference type="Pfam" id="PF13439">
    <property type="entry name" value="Glyco_transf_4"/>
    <property type="match status" value="1"/>
</dbReference>
<dbReference type="InterPro" id="IPR028098">
    <property type="entry name" value="Glyco_trans_4-like_N"/>
</dbReference>
<proteinExistence type="predicted"/>
<dbReference type="PANTHER" id="PTHR45947">
    <property type="entry name" value="SULFOQUINOVOSYL TRANSFERASE SQD2"/>
    <property type="match status" value="1"/>
</dbReference>
<feature type="domain" description="Glycosyl transferase family 1" evidence="1">
    <location>
        <begin position="221"/>
        <end position="346"/>
    </location>
</feature>
<dbReference type="InterPro" id="IPR050194">
    <property type="entry name" value="Glycosyltransferase_grp1"/>
</dbReference>
<reference evidence="3" key="1">
    <citation type="submission" date="2023-07" db="EMBL/GenBank/DDBJ databases">
        <authorList>
            <person name="Kim M."/>
        </authorList>
    </citation>
    <scope>NUCLEOTIDE SEQUENCE</scope>
    <source>
        <strain evidence="3">BIUV-7</strain>
    </source>
</reference>
<keyword evidence="3" id="KW-0328">Glycosyltransferase</keyword>
<protein>
    <submittedName>
        <fullName evidence="3">Glycosyltransferase</fullName>
        <ecNumber evidence="3">2.4.-.-</ecNumber>
    </submittedName>
</protein>
<dbReference type="PANTHER" id="PTHR45947:SF3">
    <property type="entry name" value="SULFOQUINOVOSYL TRANSFERASE SQD2"/>
    <property type="match status" value="1"/>
</dbReference>
<evidence type="ECO:0000313" key="3">
    <source>
        <dbReference type="EMBL" id="MDO6416167.1"/>
    </source>
</evidence>
<feature type="domain" description="Glycosyltransferase subfamily 4-like N-terminal" evidence="2">
    <location>
        <begin position="36"/>
        <end position="209"/>
    </location>
</feature>
<evidence type="ECO:0000313" key="4">
    <source>
        <dbReference type="Proteomes" id="UP001169764"/>
    </source>
</evidence>